<dbReference type="InterPro" id="IPR019885">
    <property type="entry name" value="Tscrpt_reg_HTH_AsnC-type_CS"/>
</dbReference>
<accession>A0A5B0X4U8</accession>
<dbReference type="PROSITE" id="PS00519">
    <property type="entry name" value="HTH_ASNC_1"/>
    <property type="match status" value="1"/>
</dbReference>
<dbReference type="CDD" id="cd00090">
    <property type="entry name" value="HTH_ARSR"/>
    <property type="match status" value="1"/>
</dbReference>
<dbReference type="PROSITE" id="PS50956">
    <property type="entry name" value="HTH_ASNC_2"/>
    <property type="match status" value="1"/>
</dbReference>
<evidence type="ECO:0000256" key="2">
    <source>
        <dbReference type="ARBA" id="ARBA00023125"/>
    </source>
</evidence>
<dbReference type="InterPro" id="IPR019887">
    <property type="entry name" value="Tscrpt_reg_AsnC/Lrp_C"/>
</dbReference>
<dbReference type="InterPro" id="IPR011991">
    <property type="entry name" value="ArsR-like_HTH"/>
</dbReference>
<dbReference type="Pfam" id="PF01037">
    <property type="entry name" value="AsnC_trans_reg"/>
    <property type="match status" value="1"/>
</dbReference>
<protein>
    <submittedName>
        <fullName evidence="5">Lrp/AsnC family transcriptional regulator</fullName>
    </submittedName>
</protein>
<dbReference type="Proteomes" id="UP000323708">
    <property type="component" value="Unassembled WGS sequence"/>
</dbReference>
<evidence type="ECO:0000256" key="1">
    <source>
        <dbReference type="ARBA" id="ARBA00023015"/>
    </source>
</evidence>
<dbReference type="InterPro" id="IPR036388">
    <property type="entry name" value="WH-like_DNA-bd_sf"/>
</dbReference>
<keyword evidence="3" id="KW-0804">Transcription</keyword>
<dbReference type="GO" id="GO:0006355">
    <property type="term" value="P:regulation of DNA-templated transcription"/>
    <property type="evidence" value="ECO:0007669"/>
    <property type="project" value="UniProtKB-ARBA"/>
</dbReference>
<dbReference type="PANTHER" id="PTHR30154:SF53">
    <property type="entry name" value="HTH-TYPE TRANSCRIPTIONAL REGULATOR LRPC"/>
    <property type="match status" value="1"/>
</dbReference>
<sequence length="146" mass="16070">MDLIRNDRRLLQALQRNARQTISELARELGLSRTTVQKRLGHLETSGVIAGYQVKLGSSYQSATFQAYVNLVVDPHYSTPIVAALQRMPEVEALYTVSGKIDLVAIMRVGSPAELDASLDRIGALEGVRDTDSAIVLSTKFDRRQG</sequence>
<reference evidence="5 6" key="1">
    <citation type="submission" date="2019-09" db="EMBL/GenBank/DDBJ databases">
        <authorList>
            <person name="Chen X.-Y."/>
        </authorList>
    </citation>
    <scope>NUCLEOTIDE SEQUENCE [LARGE SCALE GENOMIC DNA]</scope>
    <source>
        <strain evidence="5 6">NY5</strain>
    </source>
</reference>
<dbReference type="EMBL" id="VTUX01000002">
    <property type="protein sequence ID" value="KAA1193321.1"/>
    <property type="molecule type" value="Genomic_DNA"/>
</dbReference>
<dbReference type="GO" id="GO:0043200">
    <property type="term" value="P:response to amino acid"/>
    <property type="evidence" value="ECO:0007669"/>
    <property type="project" value="TreeGrafter"/>
</dbReference>
<keyword evidence="1" id="KW-0805">Transcription regulation</keyword>
<dbReference type="GO" id="GO:0043565">
    <property type="term" value="F:sequence-specific DNA binding"/>
    <property type="evidence" value="ECO:0007669"/>
    <property type="project" value="InterPro"/>
</dbReference>
<dbReference type="Gene3D" id="1.10.10.10">
    <property type="entry name" value="Winged helix-like DNA-binding domain superfamily/Winged helix DNA-binding domain"/>
    <property type="match status" value="1"/>
</dbReference>
<dbReference type="AlphaFoldDB" id="A0A5B0X4U8"/>
<name>A0A5B0X4U8_9GAMM</name>
<dbReference type="PRINTS" id="PR00033">
    <property type="entry name" value="HTHASNC"/>
</dbReference>
<keyword evidence="6" id="KW-1185">Reference proteome</keyword>
<organism evidence="5 6">
    <name type="scientific">Pseudohalioglobus sediminis</name>
    <dbReference type="NCBI Taxonomy" id="2606449"/>
    <lineage>
        <taxon>Bacteria</taxon>
        <taxon>Pseudomonadati</taxon>
        <taxon>Pseudomonadota</taxon>
        <taxon>Gammaproteobacteria</taxon>
        <taxon>Cellvibrionales</taxon>
        <taxon>Halieaceae</taxon>
        <taxon>Pseudohalioglobus</taxon>
    </lineage>
</organism>
<dbReference type="InterPro" id="IPR019888">
    <property type="entry name" value="Tscrpt_reg_AsnC-like"/>
</dbReference>
<feature type="domain" description="HTH asnC-type" evidence="4">
    <location>
        <begin position="1"/>
        <end position="69"/>
    </location>
</feature>
<dbReference type="SUPFAM" id="SSF46785">
    <property type="entry name" value="Winged helix' DNA-binding domain"/>
    <property type="match status" value="1"/>
</dbReference>
<evidence type="ECO:0000313" key="6">
    <source>
        <dbReference type="Proteomes" id="UP000323708"/>
    </source>
</evidence>
<dbReference type="InterPro" id="IPR036390">
    <property type="entry name" value="WH_DNA-bd_sf"/>
</dbReference>
<evidence type="ECO:0000313" key="5">
    <source>
        <dbReference type="EMBL" id="KAA1193321.1"/>
    </source>
</evidence>
<dbReference type="SMART" id="SM00344">
    <property type="entry name" value="HTH_ASNC"/>
    <property type="match status" value="1"/>
</dbReference>
<dbReference type="SUPFAM" id="SSF54909">
    <property type="entry name" value="Dimeric alpha+beta barrel"/>
    <property type="match status" value="1"/>
</dbReference>
<dbReference type="InterPro" id="IPR011008">
    <property type="entry name" value="Dimeric_a/b-barrel"/>
</dbReference>
<dbReference type="InterPro" id="IPR000485">
    <property type="entry name" value="AsnC-type_HTH_dom"/>
</dbReference>
<evidence type="ECO:0000256" key="3">
    <source>
        <dbReference type="ARBA" id="ARBA00023163"/>
    </source>
</evidence>
<comment type="caution">
    <text evidence="5">The sequence shown here is derived from an EMBL/GenBank/DDBJ whole genome shotgun (WGS) entry which is preliminary data.</text>
</comment>
<dbReference type="GO" id="GO:0005829">
    <property type="term" value="C:cytosol"/>
    <property type="evidence" value="ECO:0007669"/>
    <property type="project" value="TreeGrafter"/>
</dbReference>
<dbReference type="PANTHER" id="PTHR30154">
    <property type="entry name" value="LEUCINE-RESPONSIVE REGULATORY PROTEIN"/>
    <property type="match status" value="1"/>
</dbReference>
<proteinExistence type="predicted"/>
<dbReference type="Gene3D" id="3.30.70.920">
    <property type="match status" value="1"/>
</dbReference>
<gene>
    <name evidence="5" type="ORF">F0M18_05625</name>
</gene>
<dbReference type="Pfam" id="PF13412">
    <property type="entry name" value="HTH_24"/>
    <property type="match status" value="1"/>
</dbReference>
<keyword evidence="2" id="KW-0238">DNA-binding</keyword>
<evidence type="ECO:0000259" key="4">
    <source>
        <dbReference type="PROSITE" id="PS50956"/>
    </source>
</evidence>
<dbReference type="RefSeq" id="WP_149610428.1">
    <property type="nucleotide sequence ID" value="NZ_VTUX01000002.1"/>
</dbReference>